<dbReference type="AlphaFoldDB" id="A0A936NCY2"/>
<feature type="binding site" evidence="6">
    <location>
        <position position="106"/>
    </location>
    <ligand>
        <name>Mg(2+)</name>
        <dbReference type="ChEBI" id="CHEBI:18420"/>
    </ligand>
</feature>
<organism evidence="8 9">
    <name type="scientific">Candidatus Neomicrothrix subdominans</name>
    <dbReference type="NCBI Taxonomy" id="2954438"/>
    <lineage>
        <taxon>Bacteria</taxon>
        <taxon>Bacillati</taxon>
        <taxon>Actinomycetota</taxon>
        <taxon>Acidimicrobiia</taxon>
        <taxon>Acidimicrobiales</taxon>
        <taxon>Microthrixaceae</taxon>
        <taxon>Candidatus Neomicrothrix</taxon>
    </lineage>
</organism>
<protein>
    <recommendedName>
        <fullName evidence="6">Ribonuclease VapC</fullName>
        <shortName evidence="6">RNase VapC</shortName>
        <ecNumber evidence="6">3.1.-.-</ecNumber>
    </recommendedName>
    <alternativeName>
        <fullName evidence="6">Toxin VapC</fullName>
    </alternativeName>
</protein>
<proteinExistence type="inferred from homology"/>
<feature type="domain" description="PIN" evidence="7">
    <location>
        <begin position="11"/>
        <end position="126"/>
    </location>
</feature>
<dbReference type="Pfam" id="PF01850">
    <property type="entry name" value="PIN"/>
    <property type="match status" value="1"/>
</dbReference>
<evidence type="ECO:0000256" key="5">
    <source>
        <dbReference type="ARBA" id="ARBA00022842"/>
    </source>
</evidence>
<evidence type="ECO:0000256" key="3">
    <source>
        <dbReference type="ARBA" id="ARBA00022723"/>
    </source>
</evidence>
<dbReference type="GO" id="GO:0016787">
    <property type="term" value="F:hydrolase activity"/>
    <property type="evidence" value="ECO:0007669"/>
    <property type="project" value="UniProtKB-KW"/>
</dbReference>
<dbReference type="CDD" id="cd18681">
    <property type="entry name" value="PIN_MtVapC27-VapC40_like"/>
    <property type="match status" value="1"/>
</dbReference>
<evidence type="ECO:0000256" key="2">
    <source>
        <dbReference type="ARBA" id="ARBA00022722"/>
    </source>
</evidence>
<gene>
    <name evidence="6" type="primary">vapC</name>
    <name evidence="8" type="ORF">IPN02_12815</name>
</gene>
<keyword evidence="2 6" id="KW-0540">Nuclease</keyword>
<reference evidence="8 9" key="1">
    <citation type="submission" date="2020-10" db="EMBL/GenBank/DDBJ databases">
        <title>Connecting structure to function with the recovery of over 1000 high-quality activated sludge metagenome-assembled genomes encoding full-length rRNA genes using long-read sequencing.</title>
        <authorList>
            <person name="Singleton C.M."/>
            <person name="Petriglieri F."/>
            <person name="Kristensen J.M."/>
            <person name="Kirkegaard R.H."/>
            <person name="Michaelsen T.Y."/>
            <person name="Andersen M.H."/>
            <person name="Karst S.M."/>
            <person name="Dueholm M.S."/>
            <person name="Nielsen P.H."/>
            <person name="Albertsen M."/>
        </authorList>
    </citation>
    <scope>NUCLEOTIDE SEQUENCE [LARGE SCALE GENOMIC DNA]</scope>
    <source>
        <strain evidence="8">Lyne_18-Q3-R50-59_MAXAC.006</strain>
    </source>
</reference>
<dbReference type="InterPro" id="IPR002716">
    <property type="entry name" value="PIN_dom"/>
</dbReference>
<comment type="function">
    <text evidence="6">Toxic component of a toxin-antitoxin (TA) system. An RNase.</text>
</comment>
<dbReference type="GO" id="GO:0004540">
    <property type="term" value="F:RNA nuclease activity"/>
    <property type="evidence" value="ECO:0007669"/>
    <property type="project" value="InterPro"/>
</dbReference>
<sequence>MPTSAKRPDRLVDTSVAVALVSGDHPFHVATRHCLDGMTLGLSGLAAFETFSVLTRLPPSNRRSPDVISALMAANFPENRFLSPGAATLLLVGLPELGISGGSVYDALVAAAAKEHGHTLMTRDRRVVGTYQRVGVTFELLST</sequence>
<accession>A0A936NCY2</accession>
<keyword evidence="6" id="KW-0800">Toxin</keyword>
<evidence type="ECO:0000256" key="6">
    <source>
        <dbReference type="HAMAP-Rule" id="MF_00265"/>
    </source>
</evidence>
<dbReference type="InterPro" id="IPR022907">
    <property type="entry name" value="VapC_family"/>
</dbReference>
<dbReference type="HAMAP" id="MF_00265">
    <property type="entry name" value="VapC_Nob1"/>
    <property type="match status" value="1"/>
</dbReference>
<dbReference type="Proteomes" id="UP000727993">
    <property type="component" value="Unassembled WGS sequence"/>
</dbReference>
<feature type="binding site" evidence="6">
    <location>
        <position position="13"/>
    </location>
    <ligand>
        <name>Mg(2+)</name>
        <dbReference type="ChEBI" id="CHEBI:18420"/>
    </ligand>
</feature>
<comment type="cofactor">
    <cofactor evidence="6">
        <name>Mg(2+)</name>
        <dbReference type="ChEBI" id="CHEBI:18420"/>
    </cofactor>
</comment>
<keyword evidence="5 6" id="KW-0460">Magnesium</keyword>
<keyword evidence="1 6" id="KW-1277">Toxin-antitoxin system</keyword>
<keyword evidence="3 6" id="KW-0479">Metal-binding</keyword>
<comment type="caution">
    <text evidence="8">The sequence shown here is derived from an EMBL/GenBank/DDBJ whole genome shotgun (WGS) entry which is preliminary data.</text>
</comment>
<dbReference type="InterPro" id="IPR029060">
    <property type="entry name" value="PIN-like_dom_sf"/>
</dbReference>
<dbReference type="GO" id="GO:0090729">
    <property type="term" value="F:toxin activity"/>
    <property type="evidence" value="ECO:0007669"/>
    <property type="project" value="UniProtKB-KW"/>
</dbReference>
<evidence type="ECO:0000256" key="4">
    <source>
        <dbReference type="ARBA" id="ARBA00022801"/>
    </source>
</evidence>
<evidence type="ECO:0000259" key="7">
    <source>
        <dbReference type="Pfam" id="PF01850"/>
    </source>
</evidence>
<dbReference type="GO" id="GO:0000287">
    <property type="term" value="F:magnesium ion binding"/>
    <property type="evidence" value="ECO:0007669"/>
    <property type="project" value="UniProtKB-UniRule"/>
</dbReference>
<keyword evidence="4 6" id="KW-0378">Hydrolase</keyword>
<dbReference type="EMBL" id="JADJZA010000007">
    <property type="protein sequence ID" value="MBK9297685.1"/>
    <property type="molecule type" value="Genomic_DNA"/>
</dbReference>
<evidence type="ECO:0000313" key="8">
    <source>
        <dbReference type="EMBL" id="MBK9297685.1"/>
    </source>
</evidence>
<evidence type="ECO:0000313" key="9">
    <source>
        <dbReference type="Proteomes" id="UP000727993"/>
    </source>
</evidence>
<name>A0A936NCY2_9ACTN</name>
<dbReference type="SUPFAM" id="SSF88723">
    <property type="entry name" value="PIN domain-like"/>
    <property type="match status" value="1"/>
</dbReference>
<dbReference type="Gene3D" id="3.40.50.1010">
    <property type="entry name" value="5'-nuclease"/>
    <property type="match status" value="1"/>
</dbReference>
<dbReference type="EC" id="3.1.-.-" evidence="6"/>
<comment type="similarity">
    <text evidence="6">Belongs to the PINc/VapC protein family.</text>
</comment>
<evidence type="ECO:0000256" key="1">
    <source>
        <dbReference type="ARBA" id="ARBA00022649"/>
    </source>
</evidence>